<sequence length="252" mass="27901">MDVTQLLTSVKKSFCKILSICNLAWITSALSQAEEAGIQNNGKGPSLSKNPQNTGEKKEWKTRYQELMAEQHIIKEQNSIIEITDTERLECKLEDPTDATDGDVKCMKNVRQATSKEVVLGAHEIQPSTNDIRSSEGHSSLTSCLCRSRSTFTYFGRTCAWTSPKHFRVFVPRSPLDLKIGSRVKVLLPSGRIGTGGVCTMGLVPEKAELQVGVHLEEPEKCKVVFEGRLSSTGKQDNGISIPFSKVLMVWE</sequence>
<name>A0A974DN94_XENLA</name>
<dbReference type="SUPFAM" id="SSF74924">
    <property type="entry name" value="Cap-Gly domain"/>
    <property type="match status" value="1"/>
</dbReference>
<organism evidence="1 2">
    <name type="scientific">Xenopus laevis</name>
    <name type="common">African clawed frog</name>
    <dbReference type="NCBI Taxonomy" id="8355"/>
    <lineage>
        <taxon>Eukaryota</taxon>
        <taxon>Metazoa</taxon>
        <taxon>Chordata</taxon>
        <taxon>Craniata</taxon>
        <taxon>Vertebrata</taxon>
        <taxon>Euteleostomi</taxon>
        <taxon>Amphibia</taxon>
        <taxon>Batrachia</taxon>
        <taxon>Anura</taxon>
        <taxon>Pipoidea</taxon>
        <taxon>Pipidae</taxon>
        <taxon>Xenopodinae</taxon>
        <taxon>Xenopus</taxon>
        <taxon>Xenopus</taxon>
    </lineage>
</organism>
<evidence type="ECO:0000313" key="2">
    <source>
        <dbReference type="Proteomes" id="UP000694892"/>
    </source>
</evidence>
<gene>
    <name evidence="1" type="ORF">XELAEV_18012519mg</name>
</gene>
<proteinExistence type="predicted"/>
<dbReference type="InterPro" id="IPR036859">
    <property type="entry name" value="CAP-Gly_dom_sf"/>
</dbReference>
<reference evidence="2" key="1">
    <citation type="journal article" date="2016" name="Nature">
        <title>Genome evolution in the allotetraploid frog Xenopus laevis.</title>
        <authorList>
            <person name="Session A.M."/>
            <person name="Uno Y."/>
            <person name="Kwon T."/>
            <person name="Chapman J.A."/>
            <person name="Toyoda A."/>
            <person name="Takahashi S."/>
            <person name="Fukui A."/>
            <person name="Hikosaka A."/>
            <person name="Suzuki A."/>
            <person name="Kondo M."/>
            <person name="van Heeringen S.J."/>
            <person name="Quigley I."/>
            <person name="Heinz S."/>
            <person name="Ogino H."/>
            <person name="Ochi H."/>
            <person name="Hellsten U."/>
            <person name="Lyons J.B."/>
            <person name="Simakov O."/>
            <person name="Putnam N."/>
            <person name="Stites J."/>
            <person name="Kuroki Y."/>
            <person name="Tanaka T."/>
            <person name="Michiue T."/>
            <person name="Watanabe M."/>
            <person name="Bogdanovic O."/>
            <person name="Lister R."/>
            <person name="Georgiou G."/>
            <person name="Paranjpe S.S."/>
            <person name="van Kruijsbergen I."/>
            <person name="Shu S."/>
            <person name="Carlson J."/>
            <person name="Kinoshita T."/>
            <person name="Ohta Y."/>
            <person name="Mawaribuchi S."/>
            <person name="Jenkins J."/>
            <person name="Grimwood J."/>
            <person name="Schmutz J."/>
            <person name="Mitros T."/>
            <person name="Mozaffari S.V."/>
            <person name="Suzuki Y."/>
            <person name="Haramoto Y."/>
            <person name="Yamamoto T.S."/>
            <person name="Takagi C."/>
            <person name="Heald R."/>
            <person name="Miller K."/>
            <person name="Haudenschild C."/>
            <person name="Kitzman J."/>
            <person name="Nakayama T."/>
            <person name="Izutsu Y."/>
            <person name="Robert J."/>
            <person name="Fortriede J."/>
            <person name="Burns K."/>
            <person name="Lotay V."/>
            <person name="Karimi K."/>
            <person name="Yasuoka Y."/>
            <person name="Dichmann D.S."/>
            <person name="Flajnik M.F."/>
            <person name="Houston D.W."/>
            <person name="Shendure J."/>
            <person name="DuPasquier L."/>
            <person name="Vize P.D."/>
            <person name="Zorn A.M."/>
            <person name="Ito M."/>
            <person name="Marcotte E.M."/>
            <person name="Wallingford J.B."/>
            <person name="Ito Y."/>
            <person name="Asashima M."/>
            <person name="Ueno N."/>
            <person name="Matsuda Y."/>
            <person name="Veenstra G.J."/>
            <person name="Fujiyama A."/>
            <person name="Harland R.M."/>
            <person name="Taira M."/>
            <person name="Rokhsar D.S."/>
        </authorList>
    </citation>
    <scope>NUCLEOTIDE SEQUENCE [LARGE SCALE GENOMIC DNA]</scope>
    <source>
        <strain evidence="2">J</strain>
    </source>
</reference>
<dbReference type="Proteomes" id="UP000694892">
    <property type="component" value="Chromosome 2L"/>
</dbReference>
<dbReference type="AlphaFoldDB" id="A0A974DN94"/>
<dbReference type="EMBL" id="CM004468">
    <property type="protein sequence ID" value="OCT94837.1"/>
    <property type="molecule type" value="Genomic_DNA"/>
</dbReference>
<evidence type="ECO:0000313" key="1">
    <source>
        <dbReference type="EMBL" id="OCT94837.1"/>
    </source>
</evidence>
<accession>A0A974DN94</accession>
<protein>
    <submittedName>
        <fullName evidence="1">Uncharacterized protein</fullName>
    </submittedName>
</protein>